<comment type="caution">
    <text evidence="2">The sequence shown here is derived from an EMBL/GenBank/DDBJ whole genome shotgun (WGS) entry which is preliminary data.</text>
</comment>
<dbReference type="EMBL" id="APQG01000036">
    <property type="protein sequence ID" value="ENV94494.1"/>
    <property type="molecule type" value="Genomic_DNA"/>
</dbReference>
<feature type="chain" id="PRO_5004142689" description="Lysozyme inhibitor LprI N-terminal domain-containing protein" evidence="1">
    <location>
        <begin position="19"/>
        <end position="125"/>
    </location>
</feature>
<protein>
    <recommendedName>
        <fullName evidence="4">Lysozyme inhibitor LprI N-terminal domain-containing protein</fullName>
    </recommendedName>
</protein>
<feature type="signal peptide" evidence="1">
    <location>
        <begin position="1"/>
        <end position="18"/>
    </location>
</feature>
<proteinExistence type="predicted"/>
<reference evidence="2 3" key="1">
    <citation type="submission" date="2013-02" db="EMBL/GenBank/DDBJ databases">
        <title>The Genome Sequence of Acinetobacter bereziniae CIP 70.12.</title>
        <authorList>
            <consortium name="The Broad Institute Genome Sequencing Platform"/>
            <consortium name="The Broad Institute Genome Sequencing Center for Infectious Disease"/>
            <person name="Cerqueira G."/>
            <person name="Feldgarden M."/>
            <person name="Courvalin P."/>
            <person name="Perichon B."/>
            <person name="Grillot-Courvalin C."/>
            <person name="Clermont D."/>
            <person name="Rocha E."/>
            <person name="Yoon E.-J."/>
            <person name="Nemec A."/>
            <person name="Walker B."/>
            <person name="Young S.K."/>
            <person name="Zeng Q."/>
            <person name="Gargeya S."/>
            <person name="Fitzgerald M."/>
            <person name="Haas B."/>
            <person name="Abouelleil A."/>
            <person name="Alvarado L."/>
            <person name="Arachchi H.M."/>
            <person name="Berlin A.M."/>
            <person name="Chapman S.B."/>
            <person name="Dewar J."/>
            <person name="Goldberg J."/>
            <person name="Griggs A."/>
            <person name="Gujja S."/>
            <person name="Hansen M."/>
            <person name="Howarth C."/>
            <person name="Imamovic A."/>
            <person name="Larimer J."/>
            <person name="McCowan C."/>
            <person name="Murphy C."/>
            <person name="Neiman D."/>
            <person name="Pearson M."/>
            <person name="Priest M."/>
            <person name="Roberts A."/>
            <person name="Saif S."/>
            <person name="Shea T."/>
            <person name="Sisk P."/>
            <person name="Sykes S."/>
            <person name="Wortman J."/>
            <person name="Nusbaum C."/>
            <person name="Birren B."/>
        </authorList>
    </citation>
    <scope>NUCLEOTIDE SEQUENCE [LARGE SCALE GENOMIC DNA]</scope>
    <source>
        <strain evidence="2 3">CIP 70.12</strain>
    </source>
</reference>
<keyword evidence="1" id="KW-0732">Signal</keyword>
<accession>N9EHR8</accession>
<dbReference type="PATRIC" id="fig|1217650.3.peg.2625"/>
<evidence type="ECO:0000313" key="2">
    <source>
        <dbReference type="EMBL" id="ENV94494.1"/>
    </source>
</evidence>
<sequence length="125" mass="14857">MKLIIYFLGFLFVTNSFAGVAQPFEDEYYRLQTKFIEAQTNSNDVYRYPDGNMVTKVEDKIKIQAARDCLTWKAERDFDLHILNNFKEYESAKEKSFFINASKDEWLDNLKYLNEKINNPENKCI</sequence>
<keyword evidence="3" id="KW-1185">Reference proteome</keyword>
<name>N9EHR8_ACIBZ</name>
<evidence type="ECO:0008006" key="4">
    <source>
        <dbReference type="Google" id="ProtNLM"/>
    </source>
</evidence>
<dbReference type="RefSeq" id="WP_005032415.1">
    <property type="nucleotide sequence ID" value="NZ_KB849756.1"/>
</dbReference>
<evidence type="ECO:0000256" key="1">
    <source>
        <dbReference type="SAM" id="SignalP"/>
    </source>
</evidence>
<dbReference type="OrthoDB" id="6691065at2"/>
<dbReference type="AlphaFoldDB" id="N9EHR8"/>
<gene>
    <name evidence="2" type="ORF">F938_02679</name>
</gene>
<evidence type="ECO:0000313" key="3">
    <source>
        <dbReference type="Proteomes" id="UP000013251"/>
    </source>
</evidence>
<dbReference type="HOGENOM" id="CLU_2128013_0_0_6"/>
<dbReference type="Proteomes" id="UP000013251">
    <property type="component" value="Unassembled WGS sequence"/>
</dbReference>
<organism evidence="2 3">
    <name type="scientific">Acinetobacter bereziniae LMG 1003 = CIP 70.12</name>
    <dbReference type="NCBI Taxonomy" id="981324"/>
    <lineage>
        <taxon>Bacteria</taxon>
        <taxon>Pseudomonadati</taxon>
        <taxon>Pseudomonadota</taxon>
        <taxon>Gammaproteobacteria</taxon>
        <taxon>Moraxellales</taxon>
        <taxon>Moraxellaceae</taxon>
        <taxon>Acinetobacter</taxon>
    </lineage>
</organism>